<evidence type="ECO:0000256" key="1">
    <source>
        <dbReference type="SAM" id="MobiDB-lite"/>
    </source>
</evidence>
<dbReference type="AlphaFoldDB" id="A0A2A2JMT6"/>
<sequence>MIGEPQLRTLTRRSPSSAGTRPPDHPPTVLAGSRSVRLPFVPSLEALPPMREKIRQKLEQPTDFEVINAQMRPFVEKPRTRELANSSGKRTKCRKARSSSTQARTFLDNSKMQQPSKMVGQST</sequence>
<evidence type="ECO:0000313" key="3">
    <source>
        <dbReference type="Proteomes" id="UP000218231"/>
    </source>
</evidence>
<protein>
    <submittedName>
        <fullName evidence="2">Uncharacterized protein</fullName>
    </submittedName>
</protein>
<organism evidence="2 3">
    <name type="scientific">Diploscapter pachys</name>
    <dbReference type="NCBI Taxonomy" id="2018661"/>
    <lineage>
        <taxon>Eukaryota</taxon>
        <taxon>Metazoa</taxon>
        <taxon>Ecdysozoa</taxon>
        <taxon>Nematoda</taxon>
        <taxon>Chromadorea</taxon>
        <taxon>Rhabditida</taxon>
        <taxon>Rhabditina</taxon>
        <taxon>Rhabditomorpha</taxon>
        <taxon>Rhabditoidea</taxon>
        <taxon>Rhabditidae</taxon>
        <taxon>Diploscapter</taxon>
    </lineage>
</organism>
<accession>A0A2A2JMT6</accession>
<name>A0A2A2JMT6_9BILA</name>
<comment type="caution">
    <text evidence="2">The sequence shown here is derived from an EMBL/GenBank/DDBJ whole genome shotgun (WGS) entry which is preliminary data.</text>
</comment>
<dbReference type="Proteomes" id="UP000218231">
    <property type="component" value="Unassembled WGS sequence"/>
</dbReference>
<dbReference type="EMBL" id="LIAE01010337">
    <property type="protein sequence ID" value="PAV62998.1"/>
    <property type="molecule type" value="Genomic_DNA"/>
</dbReference>
<feature type="compositionally biased region" description="Polar residues" evidence="1">
    <location>
        <begin position="98"/>
        <end position="123"/>
    </location>
</feature>
<feature type="compositionally biased region" description="Polar residues" evidence="1">
    <location>
        <begin position="8"/>
        <end position="19"/>
    </location>
</feature>
<reference evidence="2 3" key="1">
    <citation type="journal article" date="2017" name="Curr. Biol.">
        <title>Genome architecture and evolution of a unichromosomal asexual nematode.</title>
        <authorList>
            <person name="Fradin H."/>
            <person name="Zegar C."/>
            <person name="Gutwein M."/>
            <person name="Lucas J."/>
            <person name="Kovtun M."/>
            <person name="Corcoran D."/>
            <person name="Baugh L.R."/>
            <person name="Kiontke K."/>
            <person name="Gunsalus K."/>
            <person name="Fitch D.H."/>
            <person name="Piano F."/>
        </authorList>
    </citation>
    <scope>NUCLEOTIDE SEQUENCE [LARGE SCALE GENOMIC DNA]</scope>
    <source>
        <strain evidence="2">PF1309</strain>
    </source>
</reference>
<evidence type="ECO:0000313" key="2">
    <source>
        <dbReference type="EMBL" id="PAV62998.1"/>
    </source>
</evidence>
<proteinExistence type="predicted"/>
<feature type="region of interest" description="Disordered" evidence="1">
    <location>
        <begin position="1"/>
        <end position="34"/>
    </location>
</feature>
<gene>
    <name evidence="2" type="ORF">WR25_03889</name>
</gene>
<feature type="region of interest" description="Disordered" evidence="1">
    <location>
        <begin position="75"/>
        <end position="123"/>
    </location>
</feature>
<keyword evidence="3" id="KW-1185">Reference proteome</keyword>